<evidence type="ECO:0000313" key="2">
    <source>
        <dbReference type="EMBL" id="GGF30817.1"/>
    </source>
</evidence>
<name>A0A917EZX1_9MICO</name>
<gene>
    <name evidence="2" type="ORF">GCM10011399_25110</name>
</gene>
<evidence type="ECO:0000313" key="3">
    <source>
        <dbReference type="Proteomes" id="UP000598775"/>
    </source>
</evidence>
<keyword evidence="3" id="KW-1185">Reference proteome</keyword>
<accession>A0A917EZX1</accession>
<dbReference type="EMBL" id="BMGP01000004">
    <property type="protein sequence ID" value="GGF30817.1"/>
    <property type="molecule type" value="Genomic_DNA"/>
</dbReference>
<organism evidence="2 3">
    <name type="scientific">Subtercola lobariae</name>
    <dbReference type="NCBI Taxonomy" id="1588641"/>
    <lineage>
        <taxon>Bacteria</taxon>
        <taxon>Bacillati</taxon>
        <taxon>Actinomycetota</taxon>
        <taxon>Actinomycetes</taxon>
        <taxon>Micrococcales</taxon>
        <taxon>Microbacteriaceae</taxon>
        <taxon>Subtercola</taxon>
    </lineage>
</organism>
<dbReference type="RefSeq" id="WP_188678784.1">
    <property type="nucleotide sequence ID" value="NZ_BMGP01000004.1"/>
</dbReference>
<protein>
    <submittedName>
        <fullName evidence="2">MarR family transcriptional regulator</fullName>
    </submittedName>
</protein>
<dbReference type="PROSITE" id="PS50995">
    <property type="entry name" value="HTH_MARR_2"/>
    <property type="match status" value="1"/>
</dbReference>
<dbReference type="AlphaFoldDB" id="A0A917EZX1"/>
<feature type="domain" description="HTH marR-type" evidence="1">
    <location>
        <begin position="1"/>
        <end position="144"/>
    </location>
</feature>
<dbReference type="Pfam" id="PF01047">
    <property type="entry name" value="MarR"/>
    <property type="match status" value="1"/>
</dbReference>
<evidence type="ECO:0000259" key="1">
    <source>
        <dbReference type="PROSITE" id="PS50995"/>
    </source>
</evidence>
<dbReference type="SUPFAM" id="SSF46785">
    <property type="entry name" value="Winged helix' DNA-binding domain"/>
    <property type="match status" value="1"/>
</dbReference>
<dbReference type="InterPro" id="IPR000835">
    <property type="entry name" value="HTH_MarR-typ"/>
</dbReference>
<dbReference type="PRINTS" id="PR00598">
    <property type="entry name" value="HTHMARR"/>
</dbReference>
<dbReference type="SMART" id="SM00347">
    <property type="entry name" value="HTH_MARR"/>
    <property type="match status" value="1"/>
</dbReference>
<reference evidence="2 3" key="1">
    <citation type="journal article" date="2014" name="Int. J. Syst. Evol. Microbiol.">
        <title>Complete genome sequence of Corynebacterium casei LMG S-19264T (=DSM 44701T), isolated from a smear-ripened cheese.</title>
        <authorList>
            <consortium name="US DOE Joint Genome Institute (JGI-PGF)"/>
            <person name="Walter F."/>
            <person name="Albersmeier A."/>
            <person name="Kalinowski J."/>
            <person name="Ruckert C."/>
        </authorList>
    </citation>
    <scope>NUCLEOTIDE SEQUENCE [LARGE SCALE GENOMIC DNA]</scope>
    <source>
        <strain evidence="2 3">CGMCC 1.12976</strain>
    </source>
</reference>
<dbReference type="PANTHER" id="PTHR33164:SF99">
    <property type="entry name" value="MARR FAMILY REGULATORY PROTEIN"/>
    <property type="match status" value="1"/>
</dbReference>
<proteinExistence type="predicted"/>
<dbReference type="InterPro" id="IPR036388">
    <property type="entry name" value="WH-like_DNA-bd_sf"/>
</dbReference>
<dbReference type="InterPro" id="IPR036390">
    <property type="entry name" value="WH_DNA-bd_sf"/>
</dbReference>
<dbReference type="Gene3D" id="1.10.10.10">
    <property type="entry name" value="Winged helix-like DNA-binding domain superfamily/Winged helix DNA-binding domain"/>
    <property type="match status" value="1"/>
</dbReference>
<dbReference type="Proteomes" id="UP000598775">
    <property type="component" value="Unassembled WGS sequence"/>
</dbReference>
<dbReference type="PANTHER" id="PTHR33164">
    <property type="entry name" value="TRANSCRIPTIONAL REGULATOR, MARR FAMILY"/>
    <property type="match status" value="1"/>
</dbReference>
<sequence length="149" mass="16485">MTRLTEAEERAWSGMLNVTAALRKRMGAIVYEAAGLSETDYTVLVPIVYAGDTPLRSSELAEAINWDRSRLSHHLGRMETRGLIRRTQHSEDNRGAVLHITDSGLAALRQASGPHLRSIKSLFADALSATQIEALTEIVEDLERHLATH</sequence>
<dbReference type="GO" id="GO:0006950">
    <property type="term" value="P:response to stress"/>
    <property type="evidence" value="ECO:0007669"/>
    <property type="project" value="TreeGrafter"/>
</dbReference>
<comment type="caution">
    <text evidence="2">The sequence shown here is derived from an EMBL/GenBank/DDBJ whole genome shotgun (WGS) entry which is preliminary data.</text>
</comment>
<dbReference type="GO" id="GO:0003700">
    <property type="term" value="F:DNA-binding transcription factor activity"/>
    <property type="evidence" value="ECO:0007669"/>
    <property type="project" value="InterPro"/>
</dbReference>
<dbReference type="InterPro" id="IPR039422">
    <property type="entry name" value="MarR/SlyA-like"/>
</dbReference>